<sequence length="63" mass="7345">MAVFVFGQFVKKTRCQKAGVPKGSLLKLEQRALQRDKKNARRTDKKVLLGFFIRTFVFSERLL</sequence>
<comment type="caution">
    <text evidence="1">The sequence shown here is derived from an EMBL/GenBank/DDBJ whole genome shotgun (WGS) entry which is preliminary data.</text>
</comment>
<organism evidence="1 2">
    <name type="scientific">Ligilactobacillus ruminis ATCC 25644</name>
    <dbReference type="NCBI Taxonomy" id="525362"/>
    <lineage>
        <taxon>Bacteria</taxon>
        <taxon>Bacillati</taxon>
        <taxon>Bacillota</taxon>
        <taxon>Bacilli</taxon>
        <taxon>Lactobacillales</taxon>
        <taxon>Lactobacillaceae</taxon>
        <taxon>Ligilactobacillus</taxon>
    </lineage>
</organism>
<evidence type="ECO:0000313" key="2">
    <source>
        <dbReference type="Proteomes" id="UP000004099"/>
    </source>
</evidence>
<dbReference type="Proteomes" id="UP000004099">
    <property type="component" value="Unassembled WGS sequence"/>
</dbReference>
<protein>
    <submittedName>
        <fullName evidence="1">Uncharacterized protein</fullName>
    </submittedName>
</protein>
<accession>E7FR41</accession>
<dbReference type="EMBL" id="ACGS02000041">
    <property type="protein sequence ID" value="EFZ34428.1"/>
    <property type="molecule type" value="Genomic_DNA"/>
</dbReference>
<reference evidence="1 2" key="1">
    <citation type="submission" date="2011-01" db="EMBL/GenBank/DDBJ databases">
        <authorList>
            <person name="Muzny D."/>
            <person name="Qin X."/>
            <person name="Buhay C."/>
            <person name="Dugan-Rocha S."/>
            <person name="Ding Y."/>
            <person name="Chen G."/>
            <person name="Hawes A."/>
            <person name="Holder M."/>
            <person name="Jhangiani S."/>
            <person name="Johnson A."/>
            <person name="Khan Z."/>
            <person name="Li Z."/>
            <person name="Liu W."/>
            <person name="Liu X."/>
            <person name="Perez L."/>
            <person name="Shen H."/>
            <person name="Wang Q."/>
            <person name="Watt J."/>
            <person name="Xi L."/>
            <person name="Xin Y."/>
            <person name="Zhou J."/>
            <person name="Deng J."/>
            <person name="Jiang H."/>
            <person name="Liu Y."/>
            <person name="Qu J."/>
            <person name="Song X.-Z."/>
            <person name="Zhang L."/>
            <person name="Villasana D."/>
            <person name="Johnson A."/>
            <person name="Liu J."/>
            <person name="Liyanage D."/>
            <person name="Lorensuhewa L."/>
            <person name="Robinson T."/>
            <person name="Song A."/>
            <person name="Song B.-B."/>
            <person name="Dinh H."/>
            <person name="Thornton R."/>
            <person name="Coyle M."/>
            <person name="Francisco L."/>
            <person name="Jackson L."/>
            <person name="Javaid M."/>
            <person name="Korchina V."/>
            <person name="Kovar C."/>
            <person name="Mata R."/>
            <person name="Mathew T."/>
            <person name="Ngo R."/>
            <person name="Nguyen L."/>
            <person name="Nguyen N."/>
            <person name="Okwuonu G."/>
            <person name="Ongeri F."/>
            <person name="Pham C."/>
            <person name="Simmons D."/>
            <person name="Wilczek-Boney K."/>
            <person name="Hale W."/>
            <person name="Jakkamsetti A."/>
            <person name="Pham P."/>
            <person name="Ruth R."/>
            <person name="San Lucas F."/>
            <person name="Warren J."/>
            <person name="Zhang J."/>
            <person name="Zhao Z."/>
            <person name="Zhou C."/>
            <person name="Zhu D."/>
            <person name="Lee S."/>
            <person name="Bess C."/>
            <person name="Blankenburg K."/>
            <person name="Forbes L."/>
            <person name="Fu Q."/>
            <person name="Gubbala S."/>
            <person name="Hirani K."/>
            <person name="Jayaseelan J.C."/>
            <person name="Lara F."/>
            <person name="Munidasa M."/>
            <person name="Palculict T."/>
            <person name="Patil S."/>
            <person name="Pu L.-L."/>
            <person name="Saada N."/>
            <person name="Tang L."/>
            <person name="Weissenberger G."/>
            <person name="Zhu Y."/>
            <person name="Hemphill L."/>
            <person name="Shang Y."/>
            <person name="Youmans B."/>
            <person name="Ayvaz T."/>
            <person name="Ross M."/>
            <person name="Santibanez J."/>
            <person name="Aqrawi P."/>
            <person name="Gross S."/>
            <person name="Joshi V."/>
            <person name="Fowler G."/>
            <person name="Nazareth L."/>
            <person name="Reid J."/>
            <person name="Worley K."/>
            <person name="Petrosino J."/>
            <person name="Highlander S."/>
            <person name="Gibbs R."/>
        </authorList>
    </citation>
    <scope>NUCLEOTIDE SEQUENCE [LARGE SCALE GENOMIC DNA]</scope>
    <source>
        <strain evidence="1 2">ATCC 25644</strain>
    </source>
</reference>
<dbReference type="PATRIC" id="fig|525362.12.peg.355"/>
<dbReference type="HOGENOM" id="CLU_2880302_0_0_9"/>
<dbReference type="RefSeq" id="WP_003698639.1">
    <property type="nucleotide sequence ID" value="NZ_AFYE01000082.1"/>
</dbReference>
<evidence type="ECO:0000313" key="1">
    <source>
        <dbReference type="EMBL" id="EFZ34428.1"/>
    </source>
</evidence>
<dbReference type="AlphaFoldDB" id="E7FR41"/>
<proteinExistence type="predicted"/>
<gene>
    <name evidence="1" type="ORF">HMPREF0542_11368</name>
</gene>
<name>E7FR41_9LACO</name>